<evidence type="ECO:0000313" key="4">
    <source>
        <dbReference type="Proteomes" id="UP000199058"/>
    </source>
</evidence>
<dbReference type="EMBL" id="FOLH01000001">
    <property type="protein sequence ID" value="SFB89981.1"/>
    <property type="molecule type" value="Genomic_DNA"/>
</dbReference>
<dbReference type="STRING" id="1122252.SAMN05660443_0814"/>
<dbReference type="Gene3D" id="3.10.28.20">
    <property type="entry name" value="Acetamidase/Formamidase-like domains"/>
    <property type="match status" value="1"/>
</dbReference>
<accession>A0A1I1ESB9</accession>
<protein>
    <submittedName>
        <fullName evidence="3">PEGA domain-containing protein</fullName>
    </submittedName>
</protein>
<feature type="chain" id="PRO_5011571882" evidence="1">
    <location>
        <begin position="22"/>
        <end position="361"/>
    </location>
</feature>
<keyword evidence="1" id="KW-0732">Signal</keyword>
<proteinExistence type="predicted"/>
<feature type="domain" description="PEGA" evidence="2">
    <location>
        <begin position="182"/>
        <end position="247"/>
    </location>
</feature>
<sequence length="361" mass="40765">MRVFVKYLALMLLLLALPVSAEARKLLFADGYGETPAEARENALQELSQTVIAAVESDTESITRDDGIEFSSSLKNRIRVQSSSYFQGVRYSEPREENGSFRIQAQLDRNAVINTVEHLLRELRTDLNTLNRAQIEAIQDQATFLMAFSNYLPTNLDLDAGEVVSEAQEIRQLATRYLNFGRISFQPSPSDARIRIDGETLSAGEMKLLPPGNYTYEISADGYHTKQERVYISQGERRRLEVSLVPRRDGSIALRLENSDNQSLITEARRVFNRYSIQYSEQAPQVITLDVQQNFVTEISGMKIYNLQIAAEATVDGEVLLVRRGSQRNVAESQIDARLKAITRALVEAILTSEEAESFWQ</sequence>
<dbReference type="Pfam" id="PF08308">
    <property type="entry name" value="PEGA"/>
    <property type="match status" value="1"/>
</dbReference>
<name>A0A1I1ESB9_9GAMM</name>
<reference evidence="3 4" key="1">
    <citation type="submission" date="2016-10" db="EMBL/GenBank/DDBJ databases">
        <authorList>
            <person name="de Groot N.N."/>
        </authorList>
    </citation>
    <scope>NUCLEOTIDE SEQUENCE [LARGE SCALE GENOMIC DNA]</scope>
    <source>
        <strain evidence="3 4">DSM 18438</strain>
    </source>
</reference>
<dbReference type="RefSeq" id="WP_091959492.1">
    <property type="nucleotide sequence ID" value="NZ_FOLH01000001.1"/>
</dbReference>
<dbReference type="Gene3D" id="2.60.40.1120">
    <property type="entry name" value="Carboxypeptidase-like, regulatory domain"/>
    <property type="match status" value="1"/>
</dbReference>
<dbReference type="InterPro" id="IPR013229">
    <property type="entry name" value="PEGA"/>
</dbReference>
<dbReference type="AlphaFoldDB" id="A0A1I1ESB9"/>
<gene>
    <name evidence="3" type="ORF">SAMN05660443_0814</name>
</gene>
<keyword evidence="4" id="KW-1185">Reference proteome</keyword>
<evidence type="ECO:0000313" key="3">
    <source>
        <dbReference type="EMBL" id="SFB89981.1"/>
    </source>
</evidence>
<organism evidence="3 4">
    <name type="scientific">Marinospirillum celere</name>
    <dbReference type="NCBI Taxonomy" id="1122252"/>
    <lineage>
        <taxon>Bacteria</taxon>
        <taxon>Pseudomonadati</taxon>
        <taxon>Pseudomonadota</taxon>
        <taxon>Gammaproteobacteria</taxon>
        <taxon>Oceanospirillales</taxon>
        <taxon>Oceanospirillaceae</taxon>
        <taxon>Marinospirillum</taxon>
    </lineage>
</organism>
<dbReference type="Proteomes" id="UP000199058">
    <property type="component" value="Unassembled WGS sequence"/>
</dbReference>
<evidence type="ECO:0000259" key="2">
    <source>
        <dbReference type="Pfam" id="PF08308"/>
    </source>
</evidence>
<feature type="signal peptide" evidence="1">
    <location>
        <begin position="1"/>
        <end position="21"/>
    </location>
</feature>
<evidence type="ECO:0000256" key="1">
    <source>
        <dbReference type="SAM" id="SignalP"/>
    </source>
</evidence>
<dbReference type="OrthoDB" id="5794375at2"/>